<comment type="subcellular location">
    <subcellularLocation>
        <location evidence="1">Cell membrane</location>
        <topology evidence="1">Multi-pass membrane protein</topology>
    </subcellularLocation>
</comment>
<dbReference type="Gene3D" id="1.20.1640.10">
    <property type="entry name" value="Multidrug efflux transporter AcrB transmembrane domain"/>
    <property type="match status" value="1"/>
</dbReference>
<dbReference type="Pfam" id="PF03176">
    <property type="entry name" value="MMPL"/>
    <property type="match status" value="1"/>
</dbReference>
<accession>A0A0B8P9H9</accession>
<dbReference type="EMBL" id="BBSA01000007">
    <property type="protein sequence ID" value="GAM63001.1"/>
    <property type="molecule type" value="Genomic_DNA"/>
</dbReference>
<evidence type="ECO:0000313" key="7">
    <source>
        <dbReference type="EMBL" id="GAM63001.1"/>
    </source>
</evidence>
<sequence length="148" mass="16518">MILLFSVRYKLDIIFIFIPLLLTTTTTLAIAHWFGQSLNMANIIVVPLIFGLGVDNGIHIVKRFRHEQTITRFFSSSTPKATLISCLTTIATFGALTLAEHQGMHSIGFLLTVALTAVLCFSLLILPAFLHRFEPTHHEPNRAWAGDE</sequence>
<keyword evidence="5" id="KW-0472">Membrane</keyword>
<gene>
    <name evidence="7" type="ORF">JCM19232_4678</name>
</gene>
<feature type="domain" description="Membrane transport protein MMPL" evidence="6">
    <location>
        <begin position="13"/>
        <end position="131"/>
    </location>
</feature>
<proteinExistence type="predicted"/>
<keyword evidence="4" id="KW-1133">Transmembrane helix</keyword>
<evidence type="ECO:0000256" key="4">
    <source>
        <dbReference type="ARBA" id="ARBA00022989"/>
    </source>
</evidence>
<organism evidence="7 8">
    <name type="scientific">Vibrio ishigakensis</name>
    <dbReference type="NCBI Taxonomy" id="1481914"/>
    <lineage>
        <taxon>Bacteria</taxon>
        <taxon>Pseudomonadati</taxon>
        <taxon>Pseudomonadota</taxon>
        <taxon>Gammaproteobacteria</taxon>
        <taxon>Vibrionales</taxon>
        <taxon>Vibrionaceae</taxon>
        <taxon>Vibrio</taxon>
    </lineage>
</organism>
<protein>
    <submittedName>
        <fullName evidence="7">Hopanoid-associated RND transporter</fullName>
    </submittedName>
</protein>
<keyword evidence="2" id="KW-1003">Cell membrane</keyword>
<evidence type="ECO:0000259" key="6">
    <source>
        <dbReference type="Pfam" id="PF03176"/>
    </source>
</evidence>
<comment type="caution">
    <text evidence="7">The sequence shown here is derived from an EMBL/GenBank/DDBJ whole genome shotgun (WGS) entry which is preliminary data.</text>
</comment>
<reference evidence="7 8" key="2">
    <citation type="submission" date="2015-01" db="EMBL/GenBank/DDBJ databases">
        <authorList>
            <consortium name="NBRP consortium"/>
            <person name="Sawabe T."/>
            <person name="Meirelles P."/>
            <person name="Feng G."/>
            <person name="Sayaka M."/>
            <person name="Hattori M."/>
            <person name="Ohkuma M."/>
        </authorList>
    </citation>
    <scope>NUCLEOTIDE SEQUENCE [LARGE SCALE GENOMIC DNA]</scope>
    <source>
        <strain evidence="7 8">JCM19232</strain>
    </source>
</reference>
<dbReference type="PANTHER" id="PTHR33406">
    <property type="entry name" value="MEMBRANE PROTEIN MJ1562-RELATED"/>
    <property type="match status" value="1"/>
</dbReference>
<evidence type="ECO:0000256" key="2">
    <source>
        <dbReference type="ARBA" id="ARBA00022475"/>
    </source>
</evidence>
<keyword evidence="3" id="KW-0812">Transmembrane</keyword>
<dbReference type="GO" id="GO:0005886">
    <property type="term" value="C:plasma membrane"/>
    <property type="evidence" value="ECO:0007669"/>
    <property type="project" value="UniProtKB-SubCell"/>
</dbReference>
<dbReference type="AlphaFoldDB" id="A0A0B8P9H9"/>
<evidence type="ECO:0000256" key="3">
    <source>
        <dbReference type="ARBA" id="ARBA00022692"/>
    </source>
</evidence>
<evidence type="ECO:0000313" key="8">
    <source>
        <dbReference type="Proteomes" id="UP000031670"/>
    </source>
</evidence>
<dbReference type="InterPro" id="IPR050545">
    <property type="entry name" value="Mycobact_MmpL"/>
</dbReference>
<evidence type="ECO:0000256" key="5">
    <source>
        <dbReference type="ARBA" id="ARBA00023136"/>
    </source>
</evidence>
<name>A0A0B8P9H9_9VIBR</name>
<dbReference type="InterPro" id="IPR004869">
    <property type="entry name" value="MMPL_dom"/>
</dbReference>
<evidence type="ECO:0000256" key="1">
    <source>
        <dbReference type="ARBA" id="ARBA00004651"/>
    </source>
</evidence>
<reference evidence="7 8" key="1">
    <citation type="submission" date="2015-01" db="EMBL/GenBank/DDBJ databases">
        <title>Vibrio sp. C5 JCM 19232 whole genome shotgun sequence.</title>
        <authorList>
            <person name="Sawabe T."/>
            <person name="Meirelles P."/>
            <person name="Feng G."/>
            <person name="Sayaka M."/>
            <person name="Hattori M."/>
            <person name="Ohkuma M."/>
        </authorList>
    </citation>
    <scope>NUCLEOTIDE SEQUENCE [LARGE SCALE GENOMIC DNA]</scope>
    <source>
        <strain evidence="7 8">JCM19232</strain>
    </source>
</reference>
<dbReference type="SUPFAM" id="SSF82866">
    <property type="entry name" value="Multidrug efflux transporter AcrB transmembrane domain"/>
    <property type="match status" value="1"/>
</dbReference>
<dbReference type="PANTHER" id="PTHR33406:SF13">
    <property type="entry name" value="MEMBRANE PROTEIN YDFJ"/>
    <property type="match status" value="1"/>
</dbReference>
<dbReference type="Proteomes" id="UP000031670">
    <property type="component" value="Unassembled WGS sequence"/>
</dbReference>